<dbReference type="GO" id="GO:0008270">
    <property type="term" value="F:zinc ion binding"/>
    <property type="evidence" value="ECO:0007669"/>
    <property type="project" value="UniProtKB-KW"/>
</dbReference>
<name>A0A1D3D4B8_9EIME</name>
<dbReference type="PROSITE" id="PS50103">
    <property type="entry name" value="ZF_C3H1"/>
    <property type="match status" value="1"/>
</dbReference>
<dbReference type="InterPro" id="IPR000571">
    <property type="entry name" value="Znf_CCCH"/>
</dbReference>
<protein>
    <submittedName>
        <fullName evidence="1">Uncharacterized protein</fullName>
    </submittedName>
</protein>
<dbReference type="Proteomes" id="UP000095192">
    <property type="component" value="Unassembled WGS sequence"/>
</dbReference>
<sequence>MNSSATPPPPPPGLGDPTGLRPSHASQVASPSSFDAVQLASFLPSDIASATALLQHYRLELQQQQQNSSATLSSLPFPPSSRSGLQSGCGRDLSAPEEVASEGAGLIDAELEAQILAEIASAACFNNKIDLSLLSFKQRLAFADLLRYKQCQLQQLSQHAGVLLQDIEKHRDGYLDTGRLFVLFPNAKSALCRKANGVGSGRSASGSHIAVPSSHVPWLSAFDSISDGSAPPHTPGGSSSRVGAPGSRSSPSATTAACLAAAAAAAAAEQEHEEEENGILPHVSQPFIRSTTRSRTTPALRRPPDMWMEKACGEHETYGTLPEGDLFKRCFSGSSSLADATATTAAETPAGNMEDRVREASEGNVSALSGDFALLHAQSNKGTHTPQKSVTGAEEQEEGSTRPHGTIESPPFFQRNMRRTTTMPNDRMTGKVLMLNHAHREAVQASGVGSHPDFSANPNSDTPGTWASTPSGRNGRCVRIDTSALAAARQDFSNLNSGNNAMAALLGDIKLLQEASASVQAATRSPQPGDPNAFFQRSNRRTTTLPGTMANVKIRATDVQRVLHTKGRCKPCAFYYNKRKGCRNGAECEFCHHEEHSKLTLKQWKKHQQRAHRSRLLEECEGTEASSIDFQSSGVLIEQNDASVIPAFTTGHIVTPASEVQHSMISGPFGLNTAALTAESLAHVREKLAELTSASEATLPTGG</sequence>
<dbReference type="VEuPathDB" id="ToxoDB:LOC34621124"/>
<proteinExistence type="predicted"/>
<organism evidence="1 2">
    <name type="scientific">Cyclospora cayetanensis</name>
    <dbReference type="NCBI Taxonomy" id="88456"/>
    <lineage>
        <taxon>Eukaryota</taxon>
        <taxon>Sar</taxon>
        <taxon>Alveolata</taxon>
        <taxon>Apicomplexa</taxon>
        <taxon>Conoidasida</taxon>
        <taxon>Coccidia</taxon>
        <taxon>Eucoccidiorida</taxon>
        <taxon>Eimeriorina</taxon>
        <taxon>Eimeriidae</taxon>
        <taxon>Cyclospora</taxon>
    </lineage>
</organism>
<dbReference type="EMBL" id="JROU02000786">
    <property type="protein sequence ID" value="OEH78296.1"/>
    <property type="molecule type" value="Genomic_DNA"/>
</dbReference>
<dbReference type="VEuPathDB" id="ToxoDB:cyc_04617"/>
<comment type="caution">
    <text evidence="1">The sequence shown here is derived from an EMBL/GenBank/DDBJ whole genome shotgun (WGS) entry which is preliminary data.</text>
</comment>
<dbReference type="GeneID" id="34621124"/>
<reference evidence="1 2" key="1">
    <citation type="journal article" date="2016" name="BMC Genomics">
        <title>Comparative genomics reveals Cyclospora cayetanensis possesses coccidia-like metabolism and invasion components but unique surface antigens.</title>
        <authorList>
            <person name="Liu S."/>
            <person name="Wang L."/>
            <person name="Zheng H."/>
            <person name="Xu Z."/>
            <person name="Roellig D.M."/>
            <person name="Li N."/>
            <person name="Frace M.A."/>
            <person name="Tang K."/>
            <person name="Arrowood M.J."/>
            <person name="Moss D.M."/>
            <person name="Zhang L."/>
            <person name="Feng Y."/>
            <person name="Xiao L."/>
        </authorList>
    </citation>
    <scope>NUCLEOTIDE SEQUENCE [LARGE SCALE GENOMIC DNA]</scope>
    <source>
        <strain evidence="1 2">CHN_HEN01</strain>
    </source>
</reference>
<dbReference type="OrthoDB" id="435819at2759"/>
<evidence type="ECO:0000313" key="2">
    <source>
        <dbReference type="Proteomes" id="UP000095192"/>
    </source>
</evidence>
<evidence type="ECO:0000313" key="1">
    <source>
        <dbReference type="EMBL" id="OEH78296.1"/>
    </source>
</evidence>
<gene>
    <name evidence="1" type="ORF">cyc_04617</name>
</gene>
<dbReference type="AlphaFoldDB" id="A0A1D3D4B8"/>
<accession>A0A1D3D4B8</accession>
<keyword evidence="2" id="KW-1185">Reference proteome</keyword>